<dbReference type="SUPFAM" id="SSF50494">
    <property type="entry name" value="Trypsin-like serine proteases"/>
    <property type="match status" value="1"/>
</dbReference>
<keyword evidence="2" id="KW-0378">Hydrolase</keyword>
<keyword evidence="1" id="KW-0645">Protease</keyword>
<dbReference type="EMBL" id="BAABDL010000085">
    <property type="protein sequence ID" value="GAA4071211.1"/>
    <property type="molecule type" value="Genomic_DNA"/>
</dbReference>
<evidence type="ECO:0000313" key="6">
    <source>
        <dbReference type="Proteomes" id="UP001501734"/>
    </source>
</evidence>
<dbReference type="PANTHER" id="PTHR43343:SF3">
    <property type="entry name" value="PROTEASE DO-LIKE 8, CHLOROPLASTIC"/>
    <property type="match status" value="1"/>
</dbReference>
<evidence type="ECO:0000256" key="2">
    <source>
        <dbReference type="ARBA" id="ARBA00022801"/>
    </source>
</evidence>
<dbReference type="InterPro" id="IPR009003">
    <property type="entry name" value="Peptidase_S1_PA"/>
</dbReference>
<dbReference type="PRINTS" id="PR00834">
    <property type="entry name" value="PROTEASES2C"/>
</dbReference>
<dbReference type="Gene3D" id="2.40.10.120">
    <property type="match status" value="1"/>
</dbReference>
<evidence type="ECO:0000313" key="5">
    <source>
        <dbReference type="EMBL" id="GAA4071211.1"/>
    </source>
</evidence>
<evidence type="ECO:0000256" key="1">
    <source>
        <dbReference type="ARBA" id="ARBA00022670"/>
    </source>
</evidence>
<keyword evidence="4" id="KW-0472">Membrane</keyword>
<dbReference type="Pfam" id="PF13365">
    <property type="entry name" value="Trypsin_2"/>
    <property type="match status" value="1"/>
</dbReference>
<keyword evidence="4" id="KW-0812">Transmembrane</keyword>
<evidence type="ECO:0000256" key="4">
    <source>
        <dbReference type="SAM" id="Phobius"/>
    </source>
</evidence>
<reference evidence="6" key="1">
    <citation type="journal article" date="2019" name="Int. J. Syst. Evol. Microbiol.">
        <title>The Global Catalogue of Microorganisms (GCM) 10K type strain sequencing project: providing services to taxonomists for standard genome sequencing and annotation.</title>
        <authorList>
            <consortium name="The Broad Institute Genomics Platform"/>
            <consortium name="The Broad Institute Genome Sequencing Center for Infectious Disease"/>
            <person name="Wu L."/>
            <person name="Ma J."/>
        </authorList>
    </citation>
    <scope>NUCLEOTIDE SEQUENCE [LARGE SCALE GENOMIC DNA]</scope>
    <source>
        <strain evidence="6">JCM 17250</strain>
    </source>
</reference>
<organism evidence="5 6">
    <name type="scientific">Amphibacillus indicireducens</name>
    <dbReference type="NCBI Taxonomy" id="1076330"/>
    <lineage>
        <taxon>Bacteria</taxon>
        <taxon>Bacillati</taxon>
        <taxon>Bacillota</taxon>
        <taxon>Bacilli</taxon>
        <taxon>Bacillales</taxon>
        <taxon>Bacillaceae</taxon>
        <taxon>Amphibacillus</taxon>
    </lineage>
</organism>
<accession>A0ABP7VNN9</accession>
<dbReference type="PANTHER" id="PTHR43343">
    <property type="entry name" value="PEPTIDASE S12"/>
    <property type="match status" value="1"/>
</dbReference>
<feature type="transmembrane region" description="Helical" evidence="4">
    <location>
        <begin position="7"/>
        <end position="27"/>
    </location>
</feature>
<keyword evidence="6" id="KW-1185">Reference proteome</keyword>
<gene>
    <name evidence="5" type="ORF">GCM10022410_16080</name>
</gene>
<protein>
    <submittedName>
        <fullName evidence="5">Trypsin-like peptidase domain-containing protein</fullName>
    </submittedName>
</protein>
<keyword evidence="3" id="KW-0720">Serine protease</keyword>
<dbReference type="InterPro" id="IPR051201">
    <property type="entry name" value="Chloro_Bact_Ser_Proteases"/>
</dbReference>
<dbReference type="RefSeq" id="WP_344912031.1">
    <property type="nucleotide sequence ID" value="NZ_BAABDL010000085.1"/>
</dbReference>
<evidence type="ECO:0000256" key="3">
    <source>
        <dbReference type="ARBA" id="ARBA00022825"/>
    </source>
</evidence>
<sequence>MKRKNKVIIILISLIIFFSGTFFILFLTEQLQSQVIDVGQPIVTYQDQDSSTDNLQHLIHKAQKSVVQINVETDYSERSGSGFLYNSRGDIVTNAHVIEDATTIQVTMSNAETYPAAIVGIGEEKDIAVIRVPQLINYQPIELEATENYLPGAEILAVGSPLGFQNTVSVGIISGVDRSFDINGYIYENVYQISANITHGNSGGPLIDRQTGKVIGINSAGIEESDIAFSIPIPAIIDQITDWSTSITNSQLTFPTRVNNIPLNTNELLEEATYLIHYFIDSLAINDYINAYTLLGSTLQNEMDYPSFRSNYLHLINLALLNNEIVDSTGETVLINSTIEFQDEQNRNEKKSFNILFTIGYENDQVKVLQIEAD</sequence>
<dbReference type="Proteomes" id="UP001501734">
    <property type="component" value="Unassembled WGS sequence"/>
</dbReference>
<dbReference type="InterPro" id="IPR001940">
    <property type="entry name" value="Peptidase_S1C"/>
</dbReference>
<proteinExistence type="predicted"/>
<comment type="caution">
    <text evidence="5">The sequence shown here is derived from an EMBL/GenBank/DDBJ whole genome shotgun (WGS) entry which is preliminary data.</text>
</comment>
<name>A0ABP7VNN9_9BACI</name>
<keyword evidence="4" id="KW-1133">Transmembrane helix</keyword>